<evidence type="ECO:0000313" key="3">
    <source>
        <dbReference type="EMBL" id="OXA51475.1"/>
    </source>
</evidence>
<proteinExistence type="predicted"/>
<feature type="domain" description="NHR" evidence="2">
    <location>
        <begin position="796"/>
        <end position="963"/>
    </location>
</feature>
<dbReference type="Pfam" id="PF07177">
    <property type="entry name" value="Neuralized"/>
    <property type="match status" value="6"/>
</dbReference>
<dbReference type="OrthoDB" id="49113at2759"/>
<protein>
    <submittedName>
        <fullName evidence="3">Neuralized-like protein 4</fullName>
    </submittedName>
</protein>
<dbReference type="PANTHER" id="PTHR12429:SF14">
    <property type="entry name" value="NEURALIZED-LIKE PROTEIN 4"/>
    <property type="match status" value="1"/>
</dbReference>
<feature type="domain" description="NHR" evidence="2">
    <location>
        <begin position="1"/>
        <end position="170"/>
    </location>
</feature>
<dbReference type="InterPro" id="IPR013320">
    <property type="entry name" value="ConA-like_dom_sf"/>
</dbReference>
<evidence type="ECO:0000313" key="4">
    <source>
        <dbReference type="Proteomes" id="UP000198287"/>
    </source>
</evidence>
<dbReference type="FunFam" id="2.60.120.920:FF:000001">
    <property type="entry name" value="neuralized-like protein 4 isoform X1"/>
    <property type="match status" value="6"/>
</dbReference>
<dbReference type="SMART" id="SM00588">
    <property type="entry name" value="NEUZ"/>
    <property type="match status" value="6"/>
</dbReference>
<dbReference type="Gene3D" id="2.60.120.920">
    <property type="match status" value="6"/>
</dbReference>
<organism evidence="3 4">
    <name type="scientific">Folsomia candida</name>
    <name type="common">Springtail</name>
    <dbReference type="NCBI Taxonomy" id="158441"/>
    <lineage>
        <taxon>Eukaryota</taxon>
        <taxon>Metazoa</taxon>
        <taxon>Ecdysozoa</taxon>
        <taxon>Arthropoda</taxon>
        <taxon>Hexapoda</taxon>
        <taxon>Collembola</taxon>
        <taxon>Entomobryomorpha</taxon>
        <taxon>Isotomoidea</taxon>
        <taxon>Isotomidae</taxon>
        <taxon>Proisotominae</taxon>
        <taxon>Folsomia</taxon>
    </lineage>
</organism>
<comment type="caution">
    <text evidence="3">The sequence shown here is derived from an EMBL/GenBank/DDBJ whole genome shotgun (WGS) entry which is preliminary data.</text>
</comment>
<name>A0A226E154_FOLCA</name>
<dbReference type="Proteomes" id="UP000198287">
    <property type="component" value="Unassembled WGS sequence"/>
</dbReference>
<feature type="region of interest" description="Disordered" evidence="1">
    <location>
        <begin position="985"/>
        <end position="1008"/>
    </location>
</feature>
<dbReference type="InterPro" id="IPR037962">
    <property type="entry name" value="Neuralized"/>
</dbReference>
<dbReference type="InterPro" id="IPR043136">
    <property type="entry name" value="B30.2/SPRY_sf"/>
</dbReference>
<dbReference type="STRING" id="158441.A0A226E154"/>
<feature type="domain" description="NHR" evidence="2">
    <location>
        <begin position="400"/>
        <end position="566"/>
    </location>
</feature>
<dbReference type="OMA" id="VMTHRSL"/>
<dbReference type="PROSITE" id="PS51065">
    <property type="entry name" value="NHR"/>
    <property type="match status" value="6"/>
</dbReference>
<dbReference type="GO" id="GO:0061630">
    <property type="term" value="F:ubiquitin protein ligase activity"/>
    <property type="evidence" value="ECO:0007669"/>
    <property type="project" value="TreeGrafter"/>
</dbReference>
<gene>
    <name evidence="3" type="ORF">Fcan01_13267</name>
</gene>
<sequence length="1447" mass="158603">MYRFHPLGGPLVQFSNDFRTAERLKAKTDFDGGLVFSEDKLETNTIFQVRIEKKVGLWSGGLEIGVTQVDPNSLTAETVPRSGTEMRNGTWLMTSSTILHDSQPIIENYGFDLEKLEEGDTVGLMRTKQGALVFFIAGVSQGVALSFVPADIYCVVNLYGKCAMISLVNVNLSEQSTNTVEHVVHEELPQHPELGNYSNTENNSENDKLRFHTNFGPLVKLSNNQRTAERRRPLEEFNNSVVRIDTLIHKWSGSIEFGLITHSPESFSGVADFPATLTVVGNGTVIMSGNGVLHDGKATNSPYTNFNLDQLQEGDRIGVMRKSNGNVIYFVNGESHGVATNISNGGPIWGCCNLYGMAAKVSIVVRNEREEHNLRVTTRNPQDFTTPSSVMVNTVSAGDELMFHPNCGFHAAVINNGRTAHRPESTNDFNHGVVLTNRILHPSEMFEIRLDKIVTKWAGSIEIGVTTHAPTSLDYPCTMTNVRSGTWMMTGNGVMHNGQSIIDEYGQSLDRLKVGDCVGVLRKENGNLHFFVNGADQGCAASHIPDNVYGVIDLYGQAAQATIITHSGINSDNNYTSDNIEDSKSVRQLGGRSVSGESMFSGDLKFHHLHGKNARISSNGLTACRPNALGEFNAAIVVSSRALKDNELFEVVIERMVDRWSGNIEAGVTMIKPENLIFPNTMTDLVDDGIVPTTIMLSGSSIMSGGNTITNRYLCNLDCLSVGSKVGMMRKSDGMLHFFINGEDMGAAPIEVPSSVFAVIDLYGQCAQVSITRVGDVSLVSSQAVDSLSFPFNDTSHRFSVCCGKNIVLKNNNLTATRIRHYNNALIFSSAPLDFDETFEIRISEINSKWTGALMLGVTSLGISDEYPSSHIPAKLSAICSDTWFIKECAVYKNHSLIRDNYCVNLNRLCVGDRVGVKISQDGTLRFLINGEEMGCAATNVPKRMHVAIDLFGSCESVLITSTMKAMTTSSKEGLDTNALAESALSVPEDNSPTQPGPSSPNTAIIPSTTTKRYSSPLAFSSNHSRNIELLNGNFTAKRTSGYQGFVFSNQILQKGKIFEIRIDQINPKWTSNLMVGVLECNPERIQFPFNALGLKKACWLVMGDDVFRNGIRTSEKIGVDLNTLKVGQTVGLMVDSAHNLHIIVGSMDNVIACNVGSRCRALVVLYGEAEQITILGKEEEKELSLKNELTEKEVLVGISRSSIDLNPRKFCEYLDACLRFKRSLVIPDAFFVPTEPTVCFCEPCIKSRGEKELIGKQGDPPVEYTLPLGWVRFPINIIIDNLTSSTSCNQNASGAMTTSTSSLSNVLTTWHVAYHGLEIFRVRDVMDCGQLIAADGETACEEEKDEKSDNAELIFSNVLEYAAIPEFSPTHSFIDSRTRKRLDARVALQILVQPNSYKVGSPTHPMPSRLLTEGGINLDNIQWSTKEQGSTHVSALLVKLGGYFND</sequence>
<evidence type="ECO:0000256" key="1">
    <source>
        <dbReference type="SAM" id="MobiDB-lite"/>
    </source>
</evidence>
<evidence type="ECO:0000259" key="2">
    <source>
        <dbReference type="PROSITE" id="PS51065"/>
    </source>
</evidence>
<reference evidence="3 4" key="1">
    <citation type="submission" date="2015-12" db="EMBL/GenBank/DDBJ databases">
        <title>The genome of Folsomia candida.</title>
        <authorList>
            <person name="Faddeeva A."/>
            <person name="Derks M.F."/>
            <person name="Anvar Y."/>
            <person name="Smit S."/>
            <person name="Van Straalen N."/>
            <person name="Roelofs D."/>
        </authorList>
    </citation>
    <scope>NUCLEOTIDE SEQUENCE [LARGE SCALE GENOMIC DNA]</scope>
    <source>
        <strain evidence="3 4">VU population</strain>
        <tissue evidence="3">Whole body</tissue>
    </source>
</reference>
<accession>A0A226E154</accession>
<feature type="domain" description="NHR" evidence="2">
    <location>
        <begin position="187"/>
        <end position="366"/>
    </location>
</feature>
<dbReference type="InterPro" id="IPR006573">
    <property type="entry name" value="NHR_dom"/>
</dbReference>
<dbReference type="EMBL" id="LNIX01000007">
    <property type="protein sequence ID" value="OXA51475.1"/>
    <property type="molecule type" value="Genomic_DNA"/>
</dbReference>
<dbReference type="SUPFAM" id="SSF49899">
    <property type="entry name" value="Concanavalin A-like lectins/glucanases"/>
    <property type="match status" value="1"/>
</dbReference>
<dbReference type="CDD" id="cd12887">
    <property type="entry name" value="SPRY_NHR_like"/>
    <property type="match status" value="6"/>
</dbReference>
<keyword evidence="4" id="KW-1185">Reference proteome</keyword>
<dbReference type="PANTHER" id="PTHR12429">
    <property type="entry name" value="NEURALIZED"/>
    <property type="match status" value="1"/>
</dbReference>
<feature type="domain" description="NHR" evidence="2">
    <location>
        <begin position="1017"/>
        <end position="1178"/>
    </location>
</feature>
<feature type="domain" description="NHR" evidence="2">
    <location>
        <begin position="603"/>
        <end position="774"/>
    </location>
</feature>